<evidence type="ECO:0000313" key="2">
    <source>
        <dbReference type="EMBL" id="MCT1605783.1"/>
    </source>
</evidence>
<gene>
    <name evidence="2" type="ORF">M3B43_00305</name>
</gene>
<evidence type="ECO:0000259" key="1">
    <source>
        <dbReference type="Pfam" id="PF01636"/>
    </source>
</evidence>
<accession>A0ABT2HM68</accession>
<sequence length="423" mass="45692">MMSAMGDSGHGDQAAPQAALEQLLRSEEAGELLELALSSAGLRVGQWRLEQIYTRPGAETSAKYLVDSGGAKLMLIISTVKLSDDQRAALQAVRLDSPLGTLHLWAFPQDPALPGLVLVEDQQALPRLLRRIWGTTVEVHSGELLVLRPLRRAVHRFTLQRGADSVEDVYIKTVRPSRSRTLLQRHDSCALAPPLWDAGDGILVSEAARGIPLIHHLYRPTAPDPAVQIDPELIFSALHSISAEALQLPAKVSAASRVQAFGPVLHSQGAPTQRVDDLLLGIRQKLLPEPGPLVPTHGDFHPANLFVDRQATTLNAVIDTDTVGPGYAADDAATFLAHMLALPSFDPQGYAGLGRHTQRFWAYLRDAHDADDLAARTAAVLLTLAPGTRGPEQFEHFLSTAESVLYSPSSAGILHVIGQNQEI</sequence>
<dbReference type="Gene3D" id="3.90.1200.10">
    <property type="match status" value="1"/>
</dbReference>
<organism evidence="2 3">
    <name type="scientific">Nesterenkonia massiliensis</name>
    <dbReference type="NCBI Taxonomy" id="1232429"/>
    <lineage>
        <taxon>Bacteria</taxon>
        <taxon>Bacillati</taxon>
        <taxon>Actinomycetota</taxon>
        <taxon>Actinomycetes</taxon>
        <taxon>Micrococcales</taxon>
        <taxon>Micrococcaceae</taxon>
        <taxon>Nesterenkonia</taxon>
    </lineage>
</organism>
<dbReference type="Pfam" id="PF01636">
    <property type="entry name" value="APH"/>
    <property type="match status" value="1"/>
</dbReference>
<protein>
    <submittedName>
        <fullName evidence="2">Aminoglycoside phosphotransferase family protein</fullName>
    </submittedName>
</protein>
<feature type="domain" description="Aminoglycoside phosphotransferase" evidence="1">
    <location>
        <begin position="279"/>
        <end position="354"/>
    </location>
</feature>
<proteinExistence type="predicted"/>
<comment type="caution">
    <text evidence="2">The sequence shown here is derived from an EMBL/GenBank/DDBJ whole genome shotgun (WGS) entry which is preliminary data.</text>
</comment>
<reference evidence="2 3" key="1">
    <citation type="submission" date="2022-04" db="EMBL/GenBank/DDBJ databases">
        <title>Human microbiome associated bacterial genomes.</title>
        <authorList>
            <person name="Sandstrom S."/>
            <person name="Salamzade R."/>
            <person name="Kalan L.R."/>
        </authorList>
    </citation>
    <scope>NUCLEOTIDE SEQUENCE [LARGE SCALE GENOMIC DNA]</scope>
    <source>
        <strain evidence="3">p3-SID767</strain>
    </source>
</reference>
<evidence type="ECO:0000313" key="3">
    <source>
        <dbReference type="Proteomes" id="UP001205046"/>
    </source>
</evidence>
<name>A0ABT2HM68_9MICC</name>
<dbReference type="EMBL" id="JALXMO010000001">
    <property type="protein sequence ID" value="MCT1605783.1"/>
    <property type="molecule type" value="Genomic_DNA"/>
</dbReference>
<dbReference type="InterPro" id="IPR002575">
    <property type="entry name" value="Aminoglycoside_PTrfase"/>
</dbReference>
<keyword evidence="3" id="KW-1185">Reference proteome</keyword>
<dbReference type="Proteomes" id="UP001205046">
    <property type="component" value="Unassembled WGS sequence"/>
</dbReference>
<dbReference type="RefSeq" id="WP_260072071.1">
    <property type="nucleotide sequence ID" value="NZ_JALXMO010000001.1"/>
</dbReference>
<dbReference type="SUPFAM" id="SSF56112">
    <property type="entry name" value="Protein kinase-like (PK-like)"/>
    <property type="match status" value="1"/>
</dbReference>
<dbReference type="InterPro" id="IPR011009">
    <property type="entry name" value="Kinase-like_dom_sf"/>
</dbReference>